<evidence type="ECO:0000256" key="3">
    <source>
        <dbReference type="ARBA" id="ARBA00022781"/>
    </source>
</evidence>
<evidence type="ECO:0000256" key="6">
    <source>
        <dbReference type="ARBA" id="ARBA00023310"/>
    </source>
</evidence>
<dbReference type="PANTHER" id="PTHR11910">
    <property type="entry name" value="ATP SYNTHASE DELTA CHAIN"/>
    <property type="match status" value="1"/>
</dbReference>
<dbReference type="InterPro" id="IPR020781">
    <property type="entry name" value="ATPase_OSCP/d_CS"/>
</dbReference>
<keyword evidence="2" id="KW-0813">Transport</keyword>
<keyword evidence="6" id="KW-0066">ATP synthesis</keyword>
<gene>
    <name evidence="7" type="primary">atpD</name>
</gene>
<dbReference type="EMBL" id="MW266094">
    <property type="protein sequence ID" value="QSV12754.1"/>
    <property type="molecule type" value="Genomic_DNA"/>
</dbReference>
<dbReference type="AlphaFoldDB" id="A0A8E5BGU0"/>
<dbReference type="GO" id="GO:0016020">
    <property type="term" value="C:membrane"/>
    <property type="evidence" value="ECO:0007669"/>
    <property type="project" value="UniProtKB-SubCell"/>
</dbReference>
<keyword evidence="3" id="KW-0375">Hydrogen ion transport</keyword>
<dbReference type="InterPro" id="IPR000711">
    <property type="entry name" value="ATPase_OSCP/dsu"/>
</dbReference>
<keyword evidence="5" id="KW-0472">Membrane</keyword>
<dbReference type="Pfam" id="PF00213">
    <property type="entry name" value="OSCP"/>
    <property type="match status" value="1"/>
</dbReference>
<geneLocation type="plastid" evidence="7"/>
<keyword evidence="7" id="KW-0934">Plastid</keyword>
<dbReference type="HAMAP" id="MF_01416">
    <property type="entry name" value="ATP_synth_delta_bact"/>
    <property type="match status" value="1"/>
</dbReference>
<proteinExistence type="inferred from homology"/>
<evidence type="ECO:0000256" key="1">
    <source>
        <dbReference type="ARBA" id="ARBA00004370"/>
    </source>
</evidence>
<evidence type="ECO:0000256" key="4">
    <source>
        <dbReference type="ARBA" id="ARBA00023065"/>
    </source>
</evidence>
<dbReference type="GO" id="GO:0046933">
    <property type="term" value="F:proton-transporting ATP synthase activity, rotational mechanism"/>
    <property type="evidence" value="ECO:0007669"/>
    <property type="project" value="InterPro"/>
</dbReference>
<accession>A0A8E5BGU0</accession>
<sequence>MSNQNEKCIKPYSKALLELGLNFYLEKDTSNPHEFYQIIFDMEKVLTILNLTPGLEKYLSNPVINITDKITVLKKSCFTEKTSKITEQFLILLITKKRIKYLKSILQRFLKKSYLFIRLKFIKVYSVVPLNHIQKNEIRNYFTKEKSFFSKVSLIHVIDKEILGGIIINTNSLVIDLSLRRELNLLLNKIK</sequence>
<organism evidence="7">
    <name type="scientific">Phaeophyceae sp</name>
    <dbReference type="NCBI Taxonomy" id="2249243"/>
    <lineage>
        <taxon>Eukaryota</taxon>
        <taxon>Sar</taxon>
        <taxon>Stramenopiles</taxon>
        <taxon>Ochrophyta</taxon>
        <taxon>PX clade</taxon>
        <taxon>Phaeophyceae</taxon>
    </lineage>
</organism>
<dbReference type="NCBIfam" id="TIGR01145">
    <property type="entry name" value="ATP_synt_delta"/>
    <property type="match status" value="1"/>
</dbReference>
<evidence type="ECO:0000256" key="5">
    <source>
        <dbReference type="ARBA" id="ARBA00023136"/>
    </source>
</evidence>
<reference evidence="7" key="1">
    <citation type="journal article" date="2021" name="Eur. J. Phycol.">
        <title>High-throughput sequencing of the kelp Alaria (Phaeophyceae) reveals epi-endobiotic associations, including a likely phaeophycean parasite.</title>
        <authorList>
            <person name="Bringloe T.T."/>
            <person name="Sauermann R."/>
            <person name="Krause-Jensen D."/>
            <person name="Olesen B."/>
            <person name="Klimova A."/>
            <person name="Klochkova T.A."/>
            <person name="Verbruggen H."/>
        </authorList>
    </citation>
    <scope>NUCLEOTIDE SEQUENCE</scope>
</reference>
<protein>
    <submittedName>
        <fullName evidence="7">CF1 subunit delta</fullName>
    </submittedName>
</protein>
<dbReference type="PROSITE" id="PS00389">
    <property type="entry name" value="ATPASE_DELTA"/>
    <property type="match status" value="1"/>
</dbReference>
<keyword evidence="4" id="KW-0406">Ion transport</keyword>
<comment type="subcellular location">
    <subcellularLocation>
        <location evidence="1">Membrane</location>
    </subcellularLocation>
</comment>
<evidence type="ECO:0000313" key="7">
    <source>
        <dbReference type="EMBL" id="QSV12754.1"/>
    </source>
</evidence>
<name>A0A8E5BGU0_9PHAE</name>
<evidence type="ECO:0000256" key="2">
    <source>
        <dbReference type="ARBA" id="ARBA00022448"/>
    </source>
</evidence>